<evidence type="ECO:0000256" key="2">
    <source>
        <dbReference type="ARBA" id="ARBA00004760"/>
    </source>
</evidence>
<evidence type="ECO:0000256" key="5">
    <source>
        <dbReference type="ARBA" id="ARBA00022679"/>
    </source>
</evidence>
<sequence length="382" mass="42213">MSMILAYICAGWCAFILIMNFASMWLMGRKCRARPRNMPVPADAPPVSVVRPLRGVEAFSEETLGATFDLDYPTYEIIFCVQSPGDPIIPLVERLIAAHPARDARLLVGDDYVSANPKLNNCVKGWEAARYDYVVLADSNALPPKDYIQTMLAAFEPNTAMTVSMPIGSRPDGFWAMVECAILNTFQARWQYGAEAIGIGFAQGKNMMWRREVLDRAGGIRALGCEIAEDAASTKIIRAQKMNVNLVDMPFEQPLGARTAHEVYARHVRWARLRRVTFPAHYAPEFMNGSFVAVVLGAYAALQFGADAALVALTAAAIAGALHGGELWLARVCGFPLDWRKPFALMMRDLLLPVMFVDALLFDDFVWHGNAMTVREVEDTAG</sequence>
<comment type="pathway">
    <text evidence="3">Sphingolipid metabolism.</text>
</comment>
<gene>
    <name evidence="10" type="ORF">LMG27198_09160</name>
</gene>
<keyword evidence="7 9" id="KW-1133">Transmembrane helix</keyword>
<evidence type="ECO:0000256" key="9">
    <source>
        <dbReference type="SAM" id="Phobius"/>
    </source>
</evidence>
<dbReference type="InterPro" id="IPR025993">
    <property type="entry name" value="Ceramide_glucosylTrfase"/>
</dbReference>
<dbReference type="PANTHER" id="PTHR12726">
    <property type="entry name" value="CERAMIDE GLUCOSYLTRANSFERASE"/>
    <property type="match status" value="1"/>
</dbReference>
<dbReference type="Proteomes" id="UP001144323">
    <property type="component" value="Unassembled WGS sequence"/>
</dbReference>
<organism evidence="10 11">
    <name type="scientific">Methylocystis echinoides</name>
    <dbReference type="NCBI Taxonomy" id="29468"/>
    <lineage>
        <taxon>Bacteria</taxon>
        <taxon>Pseudomonadati</taxon>
        <taxon>Pseudomonadota</taxon>
        <taxon>Alphaproteobacteria</taxon>
        <taxon>Hyphomicrobiales</taxon>
        <taxon>Methylocystaceae</taxon>
        <taxon>Methylocystis</taxon>
    </lineage>
</organism>
<evidence type="ECO:0000313" key="10">
    <source>
        <dbReference type="EMBL" id="GLI91924.1"/>
    </source>
</evidence>
<keyword evidence="4" id="KW-0328">Glycosyltransferase</keyword>
<dbReference type="CDD" id="cd02520">
    <property type="entry name" value="Glucosylceramide_synthase"/>
    <property type="match status" value="1"/>
</dbReference>
<reference evidence="10" key="1">
    <citation type="journal article" date="2023" name="Int. J. Syst. Evol. Microbiol.">
        <title>Methylocystis iwaonis sp. nov., a type II methane-oxidizing bacterium from surface soil of a rice paddy field in Japan, and emended description of the genus Methylocystis (ex Whittenbury et al. 1970) Bowman et al. 1993.</title>
        <authorList>
            <person name="Kaise H."/>
            <person name="Sawadogo J.B."/>
            <person name="Alam M.S."/>
            <person name="Ueno C."/>
            <person name="Dianou D."/>
            <person name="Shinjo R."/>
            <person name="Asakawa S."/>
        </authorList>
    </citation>
    <scope>NUCLEOTIDE SEQUENCE</scope>
    <source>
        <strain evidence="10">LMG27198</strain>
    </source>
</reference>
<evidence type="ECO:0000256" key="8">
    <source>
        <dbReference type="ARBA" id="ARBA00023136"/>
    </source>
</evidence>
<keyword evidence="6 9" id="KW-0812">Transmembrane</keyword>
<name>A0A9W6GS60_9HYPH</name>
<keyword evidence="11" id="KW-1185">Reference proteome</keyword>
<dbReference type="Pfam" id="PF13506">
    <property type="entry name" value="Glyco_transf_21"/>
    <property type="match status" value="1"/>
</dbReference>
<keyword evidence="5" id="KW-0808">Transferase</keyword>
<evidence type="ECO:0000256" key="1">
    <source>
        <dbReference type="ARBA" id="ARBA00004141"/>
    </source>
</evidence>
<dbReference type="Gene3D" id="3.90.550.10">
    <property type="entry name" value="Spore Coat Polysaccharide Biosynthesis Protein SpsA, Chain A"/>
    <property type="match status" value="1"/>
</dbReference>
<dbReference type="SUPFAM" id="SSF53448">
    <property type="entry name" value="Nucleotide-diphospho-sugar transferases"/>
    <property type="match status" value="1"/>
</dbReference>
<feature type="transmembrane region" description="Helical" evidence="9">
    <location>
        <begin position="6"/>
        <end position="28"/>
    </location>
</feature>
<evidence type="ECO:0000256" key="7">
    <source>
        <dbReference type="ARBA" id="ARBA00022989"/>
    </source>
</evidence>
<dbReference type="GO" id="GO:0008120">
    <property type="term" value="F:ceramide glucosyltransferase activity"/>
    <property type="evidence" value="ECO:0007669"/>
    <property type="project" value="TreeGrafter"/>
</dbReference>
<dbReference type="EMBL" id="BSEC01000001">
    <property type="protein sequence ID" value="GLI91924.1"/>
    <property type="molecule type" value="Genomic_DNA"/>
</dbReference>
<evidence type="ECO:0000256" key="4">
    <source>
        <dbReference type="ARBA" id="ARBA00022676"/>
    </source>
</evidence>
<proteinExistence type="predicted"/>
<dbReference type="GO" id="GO:0006679">
    <property type="term" value="P:glucosylceramide biosynthetic process"/>
    <property type="evidence" value="ECO:0007669"/>
    <property type="project" value="TreeGrafter"/>
</dbReference>
<feature type="transmembrane region" description="Helical" evidence="9">
    <location>
        <begin position="282"/>
        <end position="302"/>
    </location>
</feature>
<dbReference type="GO" id="GO:0016020">
    <property type="term" value="C:membrane"/>
    <property type="evidence" value="ECO:0007669"/>
    <property type="project" value="UniProtKB-SubCell"/>
</dbReference>
<keyword evidence="8 9" id="KW-0472">Membrane</keyword>
<evidence type="ECO:0000256" key="3">
    <source>
        <dbReference type="ARBA" id="ARBA00004991"/>
    </source>
</evidence>
<evidence type="ECO:0000256" key="6">
    <source>
        <dbReference type="ARBA" id="ARBA00022692"/>
    </source>
</evidence>
<dbReference type="PANTHER" id="PTHR12726:SF0">
    <property type="entry name" value="CERAMIDE GLUCOSYLTRANSFERASE"/>
    <property type="match status" value="1"/>
</dbReference>
<dbReference type="InterPro" id="IPR029044">
    <property type="entry name" value="Nucleotide-diphossugar_trans"/>
</dbReference>
<dbReference type="AlphaFoldDB" id="A0A9W6GS60"/>
<evidence type="ECO:0000313" key="11">
    <source>
        <dbReference type="Proteomes" id="UP001144323"/>
    </source>
</evidence>
<protein>
    <submittedName>
        <fullName evidence="10">Ceramide glucosyltransferase</fullName>
    </submittedName>
</protein>
<feature type="transmembrane region" description="Helical" evidence="9">
    <location>
        <begin position="308"/>
        <end position="329"/>
    </location>
</feature>
<comment type="pathway">
    <text evidence="2">Lipid metabolism; sphingolipid metabolism.</text>
</comment>
<comment type="caution">
    <text evidence="10">The sequence shown here is derived from an EMBL/GenBank/DDBJ whole genome shotgun (WGS) entry which is preliminary data.</text>
</comment>
<comment type="subcellular location">
    <subcellularLocation>
        <location evidence="1">Membrane</location>
        <topology evidence="1">Multi-pass membrane protein</topology>
    </subcellularLocation>
</comment>
<accession>A0A9W6GS60</accession>